<dbReference type="Proteomes" id="UP000019205">
    <property type="component" value="Chromosome"/>
</dbReference>
<gene>
    <name evidence="2" type="ORF">KT71_18257</name>
</gene>
<reference evidence="2 3" key="1">
    <citation type="journal article" date="2007" name="Proc. Natl. Acad. Sci. U.S.A.">
        <title>Characterization of a marine gammaproteobacterium capable of aerobic anoxygenic photosynthesis.</title>
        <authorList>
            <person name="Fuchs B.M."/>
            <person name="Spring S."/>
            <person name="Teeling H."/>
            <person name="Quast C."/>
            <person name="Wulf J."/>
            <person name="Schattenhofer M."/>
            <person name="Yan S."/>
            <person name="Ferriera S."/>
            <person name="Johnson J."/>
            <person name="Glockner F.O."/>
            <person name="Amann R."/>
        </authorList>
    </citation>
    <scope>NUCLEOTIDE SEQUENCE [LARGE SCALE GENOMIC DNA]</scope>
    <source>
        <strain evidence="2">KT71</strain>
    </source>
</reference>
<dbReference type="HOGENOM" id="CLU_1632556_0_0_6"/>
<sequence length="162" mass="18786">MKENQVFGYVDKHLDDAYDIETILIKGHLIIEQALNEWLGLYINNEKRLRGLGLTFSRKIDLAVALHRNPPKRMDSLVQQLREINRLRNKLAHKLDFDVHKDELVTWCKSVSEIEYGMNKEATLKRNVIVAFSALTAFLVGLIATLRQNLFIETREASSRPR</sequence>
<proteinExistence type="predicted"/>
<evidence type="ECO:0000256" key="1">
    <source>
        <dbReference type="SAM" id="Phobius"/>
    </source>
</evidence>
<keyword evidence="1" id="KW-0812">Transmembrane</keyword>
<protein>
    <recommendedName>
        <fullName evidence="4">DUF4145 domain-containing protein</fullName>
    </recommendedName>
</protein>
<comment type="caution">
    <text evidence="2">The sequence shown here is derived from an EMBL/GenBank/DDBJ whole genome shotgun (WGS) entry which is preliminary data.</text>
</comment>
<dbReference type="STRING" id="314285.KT71_18257"/>
<keyword evidence="1" id="KW-1133">Transmembrane helix</keyword>
<name>A4ADH5_9GAMM</name>
<dbReference type="eggNOG" id="ENOG50343MR">
    <property type="taxonomic scope" value="Bacteria"/>
</dbReference>
<dbReference type="OrthoDB" id="7068675at2"/>
<keyword evidence="3" id="KW-1185">Reference proteome</keyword>
<dbReference type="RefSeq" id="WP_023659413.1">
    <property type="nucleotide sequence ID" value="NZ_CM002299.1"/>
</dbReference>
<organism evidence="2 3">
    <name type="scientific">Congregibacter litoralis KT71</name>
    <dbReference type="NCBI Taxonomy" id="314285"/>
    <lineage>
        <taxon>Bacteria</taxon>
        <taxon>Pseudomonadati</taxon>
        <taxon>Pseudomonadota</taxon>
        <taxon>Gammaproteobacteria</taxon>
        <taxon>Cellvibrionales</taxon>
        <taxon>Halieaceae</taxon>
        <taxon>Congregibacter</taxon>
    </lineage>
</organism>
<evidence type="ECO:0000313" key="2">
    <source>
        <dbReference type="EMBL" id="EAQ95973.2"/>
    </source>
</evidence>
<evidence type="ECO:0000313" key="3">
    <source>
        <dbReference type="Proteomes" id="UP000019205"/>
    </source>
</evidence>
<feature type="transmembrane region" description="Helical" evidence="1">
    <location>
        <begin position="128"/>
        <end position="146"/>
    </location>
</feature>
<accession>A4ADH5</accession>
<keyword evidence="1" id="KW-0472">Membrane</keyword>
<dbReference type="AlphaFoldDB" id="A4ADH5"/>
<dbReference type="EMBL" id="AAOA02000001">
    <property type="protein sequence ID" value="EAQ95973.2"/>
    <property type="molecule type" value="Genomic_DNA"/>
</dbReference>
<reference evidence="2 3" key="2">
    <citation type="journal article" date="2009" name="PLoS ONE">
        <title>The photosynthetic apparatus and its regulation in the aerobic gammaproteobacterium Congregibacter litoralis gen. nov., sp. nov.</title>
        <authorList>
            <person name="Spring S."/>
            <person name="Lunsdorf H."/>
            <person name="Fuchs B.M."/>
            <person name="Tindall B.J."/>
        </authorList>
    </citation>
    <scope>NUCLEOTIDE SEQUENCE [LARGE SCALE GENOMIC DNA]</scope>
    <source>
        <strain evidence="2">KT71</strain>
    </source>
</reference>
<evidence type="ECO:0008006" key="4">
    <source>
        <dbReference type="Google" id="ProtNLM"/>
    </source>
</evidence>